<comment type="caution">
    <text evidence="2">The sequence shown here is derived from an EMBL/GenBank/DDBJ whole genome shotgun (WGS) entry which is preliminary data.</text>
</comment>
<dbReference type="Pfam" id="PF04577">
    <property type="entry name" value="Glyco_transf_61"/>
    <property type="match status" value="1"/>
</dbReference>
<gene>
    <name evidence="2" type="ORF">D9R08_12620</name>
</gene>
<accession>A0A3L9Y2P2</accession>
<evidence type="ECO:0000259" key="1">
    <source>
        <dbReference type="Pfam" id="PF04577"/>
    </source>
</evidence>
<dbReference type="Proteomes" id="UP000281343">
    <property type="component" value="Unassembled WGS sequence"/>
</dbReference>
<dbReference type="GO" id="GO:0016757">
    <property type="term" value="F:glycosyltransferase activity"/>
    <property type="evidence" value="ECO:0007669"/>
    <property type="project" value="InterPro"/>
</dbReference>
<dbReference type="InterPro" id="IPR049625">
    <property type="entry name" value="Glyco_transf_61_cat"/>
</dbReference>
<keyword evidence="3" id="KW-1185">Reference proteome</keyword>
<feature type="domain" description="Glycosyltransferase 61 catalytic" evidence="1">
    <location>
        <begin position="96"/>
        <end position="267"/>
    </location>
</feature>
<dbReference type="EMBL" id="RCNT01000006">
    <property type="protein sequence ID" value="RMA41705.1"/>
    <property type="molecule type" value="Genomic_DNA"/>
</dbReference>
<keyword evidence="2" id="KW-0808">Transferase</keyword>
<proteinExistence type="predicted"/>
<dbReference type="OrthoDB" id="7843421at2"/>
<evidence type="ECO:0000313" key="3">
    <source>
        <dbReference type="Proteomes" id="UP000281343"/>
    </source>
</evidence>
<organism evidence="2 3">
    <name type="scientific">Rhodophyticola porphyridii</name>
    <dbReference type="NCBI Taxonomy" id="1852017"/>
    <lineage>
        <taxon>Bacteria</taxon>
        <taxon>Pseudomonadati</taxon>
        <taxon>Pseudomonadota</taxon>
        <taxon>Alphaproteobacteria</taxon>
        <taxon>Rhodobacterales</taxon>
        <taxon>Roseobacteraceae</taxon>
        <taxon>Rhodophyticola</taxon>
    </lineage>
</organism>
<sequence length="378" mass="42170">MQDAAPPKLNFDPDEPIDWTPEWYCDVTMVPWAENEPGGYKRAAGVFDSSGAHIAASHAWRYASEPMTIVPDYDGAGSEQRLAGRWLFGGVFYPHFGHFLAETTSRLWAIDRIGAIDGIVFYPKKRLTHEFRLMRQHVPFFARLGLGDLSLRAVQVPVRIDEIVFPEPAFGIGEMIAGRPEYRRFMRDRLGQDIAPDGAEDIYISRSGLFSRRGRVLMETRIEHLMAAAGYRVYHPQDHGIDAQIAQYKAARRIVAPDGSALHLAAMVVDRATRVGIINRGPSMNIEDYLLQFRRFAGIEPVRVEAIKGCWVPSGGRFVKREAQAHVDFPTVGAALANADFIPDDSAWTDPPQEELDAHVDALAQALGAPLSYLDLTK</sequence>
<dbReference type="RefSeq" id="WP_121898419.1">
    <property type="nucleotide sequence ID" value="NZ_RCNT01000006.1"/>
</dbReference>
<name>A0A3L9Y2P2_9RHOB</name>
<reference evidence="2 3" key="1">
    <citation type="submission" date="2018-10" db="EMBL/GenBank/DDBJ databases">
        <authorList>
            <person name="Jung H.S."/>
            <person name="Jeon C.O."/>
        </authorList>
    </citation>
    <scope>NUCLEOTIDE SEQUENCE [LARGE SCALE GENOMIC DNA]</scope>
    <source>
        <strain evidence="2 3">MA-7-27</strain>
    </source>
</reference>
<protein>
    <submittedName>
        <fullName evidence="2">Glycosyltransferase family 61 protein</fullName>
    </submittedName>
</protein>
<dbReference type="AlphaFoldDB" id="A0A3L9Y2P2"/>
<evidence type="ECO:0000313" key="2">
    <source>
        <dbReference type="EMBL" id="RMA41705.1"/>
    </source>
</evidence>